<organism evidence="3 4">
    <name type="scientific">Alkalicoccobacillus porphyridii</name>
    <dbReference type="NCBI Taxonomy" id="2597270"/>
    <lineage>
        <taxon>Bacteria</taxon>
        <taxon>Bacillati</taxon>
        <taxon>Bacillota</taxon>
        <taxon>Bacilli</taxon>
        <taxon>Bacillales</taxon>
        <taxon>Bacillaceae</taxon>
        <taxon>Alkalicoccobacillus</taxon>
    </lineage>
</organism>
<dbReference type="EMBL" id="VLXZ01000006">
    <property type="protein sequence ID" value="TSB46339.1"/>
    <property type="molecule type" value="Genomic_DNA"/>
</dbReference>
<dbReference type="InterPro" id="IPR002942">
    <property type="entry name" value="S4_RNA-bd"/>
</dbReference>
<keyword evidence="1" id="KW-0694">RNA-binding</keyword>
<sequence length="257" mass="29443">MSIYDHFRPEEGPFIDQVVSWKENAELRYQDKMTDFLDPRQQDIVRSLIGENDEVRVSFWGGADGTERARASIHPAYFVLEQEEWPLTLLEAIYPDKFLQLSHRDMLGALIGSGLRREKFGDITVEDGRIQLIIATESADYVRMNVQSVGRANIQFEEKPLTQFKQAEESWIEGSGTISSLRLDAVLAQIYNISRSKAAQAIDKGLIKVNWRQTEQSSFVIREGDHLSARGWGRSRLLSIEGTTKKQKIRIRWAKKG</sequence>
<dbReference type="Gene3D" id="3.30.1370.160">
    <property type="match status" value="1"/>
</dbReference>
<reference evidence="3 4" key="1">
    <citation type="submission" date="2019-07" db="EMBL/GenBank/DDBJ databases">
        <authorList>
            <person name="Park Y.J."/>
            <person name="Jeong S.E."/>
            <person name="Jung H.S."/>
        </authorList>
    </citation>
    <scope>NUCLEOTIDE SEQUENCE [LARGE SCALE GENOMIC DNA]</scope>
    <source>
        <strain evidence="4">P16(2019)</strain>
    </source>
</reference>
<dbReference type="Pfam" id="PF01479">
    <property type="entry name" value="S4"/>
    <property type="match status" value="1"/>
</dbReference>
<dbReference type="Pfam" id="PF17774">
    <property type="entry name" value="YlmH_RBD"/>
    <property type="match status" value="1"/>
</dbReference>
<dbReference type="Gene3D" id="3.30.70.330">
    <property type="match status" value="1"/>
</dbReference>
<dbReference type="AlphaFoldDB" id="A0A553ZY14"/>
<accession>A0A553ZY14</accession>
<dbReference type="SMART" id="SM00363">
    <property type="entry name" value="S4"/>
    <property type="match status" value="1"/>
</dbReference>
<dbReference type="OrthoDB" id="9812787at2"/>
<comment type="caution">
    <text evidence="3">The sequence shown here is derived from an EMBL/GenBank/DDBJ whole genome shotgun (WGS) entry which is preliminary data.</text>
</comment>
<dbReference type="Gene3D" id="3.10.290.10">
    <property type="entry name" value="RNA-binding S4 domain"/>
    <property type="match status" value="1"/>
</dbReference>
<dbReference type="SUPFAM" id="SSF55174">
    <property type="entry name" value="Alpha-L RNA-binding motif"/>
    <property type="match status" value="1"/>
</dbReference>
<evidence type="ECO:0000256" key="1">
    <source>
        <dbReference type="PROSITE-ProRule" id="PRU00182"/>
    </source>
</evidence>
<dbReference type="GO" id="GO:0003723">
    <property type="term" value="F:RNA binding"/>
    <property type="evidence" value="ECO:0007669"/>
    <property type="project" value="UniProtKB-KW"/>
</dbReference>
<evidence type="ECO:0000259" key="2">
    <source>
        <dbReference type="SMART" id="SM00363"/>
    </source>
</evidence>
<gene>
    <name evidence="3" type="ORF">FN960_11050</name>
</gene>
<dbReference type="RefSeq" id="WP_143848786.1">
    <property type="nucleotide sequence ID" value="NZ_VLXZ01000006.1"/>
</dbReference>
<dbReference type="CDD" id="cd00165">
    <property type="entry name" value="S4"/>
    <property type="match status" value="1"/>
</dbReference>
<dbReference type="InterPro" id="IPR040591">
    <property type="entry name" value="RqcP2_RBD"/>
</dbReference>
<dbReference type="InterPro" id="IPR036986">
    <property type="entry name" value="S4_RNA-bd_sf"/>
</dbReference>
<name>A0A553ZY14_9BACI</name>
<protein>
    <submittedName>
        <fullName evidence="3">RNA-binding protein</fullName>
    </submittedName>
</protein>
<dbReference type="Proteomes" id="UP000318521">
    <property type="component" value="Unassembled WGS sequence"/>
</dbReference>
<dbReference type="PROSITE" id="PS50889">
    <property type="entry name" value="S4"/>
    <property type="match status" value="1"/>
</dbReference>
<evidence type="ECO:0000313" key="3">
    <source>
        <dbReference type="EMBL" id="TSB46339.1"/>
    </source>
</evidence>
<keyword evidence="4" id="KW-1185">Reference proteome</keyword>
<dbReference type="PANTHER" id="PTHR13633:SF3">
    <property type="entry name" value="MITOCHONDRIAL TRANSCRIPTION RESCUE FACTOR 1"/>
    <property type="match status" value="1"/>
</dbReference>
<feature type="domain" description="RNA-binding S4" evidence="2">
    <location>
        <begin position="181"/>
        <end position="238"/>
    </location>
</feature>
<dbReference type="PANTHER" id="PTHR13633">
    <property type="entry name" value="MITOCHONDRIAL TRANSCRIPTION RESCUE FACTOR 1"/>
    <property type="match status" value="1"/>
</dbReference>
<dbReference type="InterPro" id="IPR012677">
    <property type="entry name" value="Nucleotide-bd_a/b_plait_sf"/>
</dbReference>
<proteinExistence type="predicted"/>
<evidence type="ECO:0000313" key="4">
    <source>
        <dbReference type="Proteomes" id="UP000318521"/>
    </source>
</evidence>